<keyword evidence="5" id="KW-0539">Nucleus</keyword>
<dbReference type="EMBL" id="PITJ01002238">
    <property type="protein sequence ID" value="TBT97483.1"/>
    <property type="molecule type" value="Genomic_DNA"/>
</dbReference>
<dbReference type="InterPro" id="IPR015943">
    <property type="entry name" value="WD40/YVTN_repeat-like_dom_sf"/>
</dbReference>
<evidence type="ECO:0000313" key="7">
    <source>
        <dbReference type="Proteomes" id="UP000292362"/>
    </source>
</evidence>
<dbReference type="GO" id="GO:0016070">
    <property type="term" value="P:RNA metabolic process"/>
    <property type="evidence" value="ECO:0007669"/>
    <property type="project" value="UniProtKB-ARBA"/>
</dbReference>
<sequence>MNFSENLIKSYKEAKVFQELSQLNCIDFLYDGTSFGVSTNDTLKIYCPIRGILYNTIHIPQLRKFIFLFKNTILHSTENYIKYLSLYDNQYIRSFKCEKVKSLSSNINNDLFLSSSNDCVNVWDLRCKNSIYKLSVNDSIVSFSSNNKFCVNVGDSLVKQYDMRNVTYGPEKTIYFDGHGEITGIQHSNDSKNIIISSNNIHTVVSAETGKVKYNHCFDKVSYACTSPDSKYLFCTSGSHVFVYGIEDKKKVHTFKDSNFEHGLIKCNPAYTQFVTASTSVVFWMPPQDV</sequence>
<reference evidence="6 7" key="1">
    <citation type="submission" date="2017-12" db="EMBL/GenBank/DDBJ databases">
        <authorList>
            <person name="Pombert J.-F."/>
            <person name="Haag K.L."/>
            <person name="Ebert D."/>
        </authorList>
    </citation>
    <scope>NUCLEOTIDE SEQUENCE [LARGE SCALE GENOMIC DNA]</scope>
    <source>
        <strain evidence="6">FI-OER-3-3</strain>
    </source>
</reference>
<dbReference type="GO" id="GO:0003682">
    <property type="term" value="F:chromatin binding"/>
    <property type="evidence" value="ECO:0007669"/>
    <property type="project" value="TreeGrafter"/>
</dbReference>
<evidence type="ECO:0000256" key="3">
    <source>
        <dbReference type="ARBA" id="ARBA00022574"/>
    </source>
</evidence>
<dbReference type="PANTHER" id="PTHR19861">
    <property type="entry name" value="WD40 REPEAT PROTEIN SWD2"/>
    <property type="match status" value="1"/>
</dbReference>
<keyword evidence="4" id="KW-0677">Repeat</keyword>
<evidence type="ECO:0000256" key="1">
    <source>
        <dbReference type="ARBA" id="ARBA00004123"/>
    </source>
</evidence>
<dbReference type="InterPro" id="IPR037867">
    <property type="entry name" value="Swd2/WDR82"/>
</dbReference>
<keyword evidence="3" id="KW-0853">WD repeat</keyword>
<dbReference type="PANTHER" id="PTHR19861:SF0">
    <property type="entry name" value="WD REPEAT-CONTAINING PROTEIN 82"/>
    <property type="match status" value="1"/>
</dbReference>
<comment type="similarity">
    <text evidence="2">Belongs to the WD repeat SWD2 family.</text>
</comment>
<gene>
    <name evidence="6" type="ORF">CWI37_2238p0010</name>
</gene>
<accession>A0A4Q9KRZ7</accession>
<comment type="caution">
    <text evidence="6">The sequence shown here is derived from an EMBL/GenBank/DDBJ whole genome shotgun (WGS) entry which is preliminary data.</text>
</comment>
<dbReference type="InterPro" id="IPR036322">
    <property type="entry name" value="WD40_repeat_dom_sf"/>
</dbReference>
<name>A0A4Q9KRZ7_9MICR</name>
<dbReference type="Proteomes" id="UP000292362">
    <property type="component" value="Unassembled WGS sequence"/>
</dbReference>
<evidence type="ECO:0000256" key="5">
    <source>
        <dbReference type="ARBA" id="ARBA00023242"/>
    </source>
</evidence>
<dbReference type="SUPFAM" id="SSF50978">
    <property type="entry name" value="WD40 repeat-like"/>
    <property type="match status" value="1"/>
</dbReference>
<dbReference type="Gene3D" id="2.130.10.10">
    <property type="entry name" value="YVTN repeat-like/Quinoprotein amine dehydrogenase"/>
    <property type="match status" value="1"/>
</dbReference>
<organism evidence="6 7">
    <name type="scientific">Hamiltosporidium tvaerminnensis</name>
    <dbReference type="NCBI Taxonomy" id="1176355"/>
    <lineage>
        <taxon>Eukaryota</taxon>
        <taxon>Fungi</taxon>
        <taxon>Fungi incertae sedis</taxon>
        <taxon>Microsporidia</taxon>
        <taxon>Dubosqiidae</taxon>
        <taxon>Hamiltosporidium</taxon>
    </lineage>
</organism>
<comment type="subcellular location">
    <subcellularLocation>
        <location evidence="1">Nucleus</location>
    </subcellularLocation>
</comment>
<dbReference type="Pfam" id="PF00400">
    <property type="entry name" value="WD40"/>
    <property type="match status" value="1"/>
</dbReference>
<evidence type="ECO:0008006" key="8">
    <source>
        <dbReference type="Google" id="ProtNLM"/>
    </source>
</evidence>
<dbReference type="AlphaFoldDB" id="A0A4Q9KRZ7"/>
<dbReference type="GO" id="GO:0048188">
    <property type="term" value="C:Set1C/COMPASS complex"/>
    <property type="evidence" value="ECO:0007669"/>
    <property type="project" value="TreeGrafter"/>
</dbReference>
<protein>
    <recommendedName>
        <fullName evidence="8">WD40 domain-containing protein</fullName>
    </recommendedName>
</protein>
<evidence type="ECO:0000313" key="6">
    <source>
        <dbReference type="EMBL" id="TBT97483.1"/>
    </source>
</evidence>
<evidence type="ECO:0000256" key="2">
    <source>
        <dbReference type="ARBA" id="ARBA00005616"/>
    </source>
</evidence>
<dbReference type="VEuPathDB" id="MicrosporidiaDB:CWI37_2238p0010"/>
<evidence type="ECO:0000256" key="4">
    <source>
        <dbReference type="ARBA" id="ARBA00022737"/>
    </source>
</evidence>
<proteinExistence type="inferred from homology"/>
<dbReference type="InterPro" id="IPR001680">
    <property type="entry name" value="WD40_rpt"/>
</dbReference>